<evidence type="ECO:0000313" key="4">
    <source>
        <dbReference type="Proteomes" id="UP000001497"/>
    </source>
</evidence>
<dbReference type="GO" id="GO:0003700">
    <property type="term" value="F:DNA-binding transcription factor activity"/>
    <property type="evidence" value="ECO:0007669"/>
    <property type="project" value="InterPro"/>
</dbReference>
<dbReference type="HOGENOM" id="CLU_1238680_0_0_0"/>
<dbReference type="Gene3D" id="1.10.1740.10">
    <property type="match status" value="1"/>
</dbReference>
<dbReference type="KEGG" id="fsu:Fisuc_0089"/>
<dbReference type="KEGG" id="fsc:FSU_0488"/>
<dbReference type="AlphaFoldDB" id="C9RJ60"/>
<dbReference type="RefSeq" id="WP_012819934.1">
    <property type="nucleotide sequence ID" value="NC_013410.1"/>
</dbReference>
<dbReference type="Proteomes" id="UP000001497">
    <property type="component" value="Chromosome"/>
</dbReference>
<dbReference type="Proteomes" id="UP000000517">
    <property type="component" value="Chromosome"/>
</dbReference>
<dbReference type="STRING" id="59374.FSU_0488"/>
<protein>
    <submittedName>
        <fullName evidence="2">Sigma-70 domain protein</fullName>
    </submittedName>
</protein>
<reference evidence="1 4" key="1">
    <citation type="submission" date="2009-10" db="EMBL/GenBank/DDBJ databases">
        <title>Complete sequence of Fibrobacter succinogenes subsp. succinogenes S85.</title>
        <authorList>
            <consortium name="US DOE Joint Genome Institute"/>
            <person name="Lucas S."/>
            <person name="Copeland A."/>
            <person name="Lapidus A."/>
            <person name="Glavina del Rio T."/>
            <person name="Tice H."/>
            <person name="Bruce D."/>
            <person name="Goodwin L."/>
            <person name="Pitluck S."/>
            <person name="Chertkov O."/>
            <person name="Detter J.C."/>
            <person name="Han C."/>
            <person name="Tapia R."/>
            <person name="Larimer F."/>
            <person name="Land M."/>
            <person name="Hauser L."/>
            <person name="Kyrpides N."/>
            <person name="Mikhailova N."/>
            <person name="Weimer P.J."/>
            <person name="Stevenson D.M."/>
            <person name="Boyum J."/>
            <person name="Brumm P.I."/>
            <person name="Mead D."/>
        </authorList>
    </citation>
    <scope>NUCLEOTIDE SEQUENCE [LARGE SCALE GENOMIC DNA]</scope>
    <source>
        <strain evidence="4">ATCC 19169 / S85</strain>
        <strain evidence="1">S85</strain>
    </source>
</reference>
<reference evidence="3" key="2">
    <citation type="submission" date="2010-08" db="EMBL/GenBank/DDBJ databases">
        <title>Complete sequence of Fibrobacter succinogenes subsp. succinogenes S85.</title>
        <authorList>
            <person name="Durkin A.S."/>
            <person name="Nelson K.E."/>
            <person name="Morrison M."/>
            <person name="Forsberg C.W."/>
            <person name="Wilson D.B."/>
            <person name="Russell J.B."/>
            <person name="Cann I.K.O."/>
            <person name="Mackie R.I."/>
            <person name="White B.A."/>
        </authorList>
    </citation>
    <scope>NUCLEOTIDE SEQUENCE [LARGE SCALE GENOMIC DNA]</scope>
    <source>
        <strain evidence="3">ATCC 19169 / S85</strain>
    </source>
</reference>
<reference evidence="2" key="3">
    <citation type="submission" date="2010-08" db="EMBL/GenBank/DDBJ databases">
        <authorList>
            <person name="Durkin A.S."/>
            <person name="Nelson K.E."/>
            <person name="Morrison M."/>
            <person name="Forsberg C.W."/>
            <person name="Wilson D.B."/>
            <person name="Russell J.B."/>
            <person name="Cann I.K.O."/>
            <person name="Mackie R.I."/>
            <person name="White B.A."/>
        </authorList>
    </citation>
    <scope>NUCLEOTIDE SEQUENCE</scope>
    <source>
        <strain evidence="2">S85</strain>
    </source>
</reference>
<dbReference type="GO" id="GO:0006352">
    <property type="term" value="P:DNA-templated transcription initiation"/>
    <property type="evidence" value="ECO:0007669"/>
    <property type="project" value="InterPro"/>
</dbReference>
<organism evidence="2 3">
    <name type="scientific">Fibrobacter succinogenes (strain ATCC 19169 / S85)</name>
    <dbReference type="NCBI Taxonomy" id="59374"/>
    <lineage>
        <taxon>Bacteria</taxon>
        <taxon>Pseudomonadati</taxon>
        <taxon>Fibrobacterota</taxon>
        <taxon>Fibrobacteria</taxon>
        <taxon>Fibrobacterales</taxon>
        <taxon>Fibrobacteraceae</taxon>
        <taxon>Fibrobacter</taxon>
    </lineage>
</organism>
<keyword evidence="4" id="KW-1185">Reference proteome</keyword>
<dbReference type="eggNOG" id="COG1191">
    <property type="taxonomic scope" value="Bacteria"/>
</dbReference>
<evidence type="ECO:0000313" key="1">
    <source>
        <dbReference type="EMBL" id="ACX73704.1"/>
    </source>
</evidence>
<dbReference type="EMBL" id="CP002158">
    <property type="protein sequence ID" value="ADL25113.1"/>
    <property type="molecule type" value="Genomic_DNA"/>
</dbReference>
<dbReference type="EMBL" id="CP001792">
    <property type="protein sequence ID" value="ACX73704.1"/>
    <property type="molecule type" value="Genomic_DNA"/>
</dbReference>
<dbReference type="SUPFAM" id="SSF88946">
    <property type="entry name" value="Sigma2 domain of RNA polymerase sigma factors"/>
    <property type="match status" value="1"/>
</dbReference>
<accession>C9RJ60</accession>
<name>C9RJ60_FIBSS</name>
<gene>
    <name evidence="1" type="ordered locus">Fisuc_0089</name>
    <name evidence="2" type="ordered locus">FSU_0488</name>
</gene>
<evidence type="ECO:0000313" key="2">
    <source>
        <dbReference type="EMBL" id="ADL25113.1"/>
    </source>
</evidence>
<proteinExistence type="predicted"/>
<dbReference type="InterPro" id="IPR013325">
    <property type="entry name" value="RNA_pol_sigma_r2"/>
</dbReference>
<evidence type="ECO:0000313" key="3">
    <source>
        <dbReference type="Proteomes" id="UP000000517"/>
    </source>
</evidence>
<sequence length="223" mass="25935">MTLKTPIDYKQRETETAILTNFFQRYPTEVLATLAAWYRPVLKQWASKFRSEFYRPDIPLRDYEAVAISSLADAAKNFDSTANTRFSTYLYAYARNECQRLAYNTSNNFRVFKPCKKKNREATDAIPFEKLTVQDFNTYNDITFYHRSQLLESQRRIEQFYNMLRHMSNSTSAVAKKQATRVQELAHHVLMGGTKKSFCDASGTNRGTLDEALMAIRAKLLKE</sequence>